<feature type="transmembrane region" description="Helical" evidence="6">
    <location>
        <begin position="86"/>
        <end position="108"/>
    </location>
</feature>
<comment type="similarity">
    <text evidence="6">Belongs to the TVP38/TMEM64 family.</text>
</comment>
<evidence type="ECO:0000313" key="8">
    <source>
        <dbReference type="EMBL" id="SNU87353.1"/>
    </source>
</evidence>
<comment type="subcellular location">
    <subcellularLocation>
        <location evidence="1 6">Cell membrane</location>
        <topology evidence="1 6">Multi-pass membrane protein</topology>
    </subcellularLocation>
</comment>
<evidence type="ECO:0000256" key="2">
    <source>
        <dbReference type="ARBA" id="ARBA00022475"/>
    </source>
</evidence>
<dbReference type="AlphaFoldDB" id="A0A239SRS6"/>
<dbReference type="GO" id="GO:0005886">
    <property type="term" value="C:plasma membrane"/>
    <property type="evidence" value="ECO:0007669"/>
    <property type="project" value="UniProtKB-SubCell"/>
</dbReference>
<protein>
    <recommendedName>
        <fullName evidence="6">TVP38/TMEM64 family membrane protein</fullName>
    </recommendedName>
</protein>
<dbReference type="PANTHER" id="PTHR12677:SF49">
    <property type="entry name" value="TVP38_TMEM64 FAMILY MEMBRANE PROTEIN"/>
    <property type="match status" value="1"/>
</dbReference>
<keyword evidence="2 6" id="KW-1003">Cell membrane</keyword>
<evidence type="ECO:0000313" key="9">
    <source>
        <dbReference type="Proteomes" id="UP000215185"/>
    </source>
</evidence>
<feature type="transmembrane region" description="Helical" evidence="6">
    <location>
        <begin position="15"/>
        <end position="35"/>
    </location>
</feature>
<evidence type="ECO:0000256" key="4">
    <source>
        <dbReference type="ARBA" id="ARBA00022989"/>
    </source>
</evidence>
<dbReference type="PANTHER" id="PTHR12677">
    <property type="entry name" value="GOLGI APPARATUS MEMBRANE PROTEIN TVP38-RELATED"/>
    <property type="match status" value="1"/>
</dbReference>
<sequence>MSWYNENMYKFWQKTFKILGIVALIASGLAVIWLYKQGILNDQNAMKDWALRYPVIAPFAFFLVQVVQVVFPIIPGGVTTVVGFLIFQPLLAFFINSSGIIIGSLILFHLARIYGKKFCLLFMSEETFYKYERKIDNKRGFEIFFIFCMISPMAPADIVVMITGLTSMSYRKFFLIALLCRPISIVVYSYLLINGGEFIKNLLL</sequence>
<dbReference type="STRING" id="1123308.GCA_000380085_02059"/>
<dbReference type="Proteomes" id="UP000215185">
    <property type="component" value="Chromosome 1"/>
</dbReference>
<dbReference type="KEGG" id="smen:SAMEA4412692_0617"/>
<dbReference type="EMBL" id="LT906439">
    <property type="protein sequence ID" value="SNU87353.1"/>
    <property type="molecule type" value="Genomic_DNA"/>
</dbReference>
<evidence type="ECO:0000256" key="3">
    <source>
        <dbReference type="ARBA" id="ARBA00022692"/>
    </source>
</evidence>
<keyword evidence="9" id="KW-1185">Reference proteome</keyword>
<keyword evidence="5 6" id="KW-0472">Membrane</keyword>
<evidence type="ECO:0000256" key="5">
    <source>
        <dbReference type="ARBA" id="ARBA00023136"/>
    </source>
</evidence>
<name>A0A239SRS6_9STRE</name>
<dbReference type="InterPro" id="IPR032816">
    <property type="entry name" value="VTT_dom"/>
</dbReference>
<feature type="transmembrane region" description="Helical" evidence="6">
    <location>
        <begin position="173"/>
        <end position="193"/>
    </location>
</feature>
<keyword evidence="4 6" id="KW-1133">Transmembrane helix</keyword>
<keyword evidence="3 6" id="KW-0812">Transmembrane</keyword>
<feature type="domain" description="VTT" evidence="7">
    <location>
        <begin position="74"/>
        <end position="192"/>
    </location>
</feature>
<evidence type="ECO:0000256" key="6">
    <source>
        <dbReference type="RuleBase" id="RU366058"/>
    </source>
</evidence>
<evidence type="ECO:0000256" key="1">
    <source>
        <dbReference type="ARBA" id="ARBA00004651"/>
    </source>
</evidence>
<evidence type="ECO:0000259" key="7">
    <source>
        <dbReference type="Pfam" id="PF09335"/>
    </source>
</evidence>
<dbReference type="eggNOG" id="COG0398">
    <property type="taxonomic scope" value="Bacteria"/>
</dbReference>
<dbReference type="InterPro" id="IPR015414">
    <property type="entry name" value="TMEM64"/>
</dbReference>
<gene>
    <name evidence="8" type="primary">ydjZ</name>
    <name evidence="8" type="ORF">SAMEA4412692_00617</name>
</gene>
<accession>A0A239SRS6</accession>
<reference evidence="8 9" key="1">
    <citation type="submission" date="2017-06" db="EMBL/GenBank/DDBJ databases">
        <authorList>
            <consortium name="Pathogen Informatics"/>
        </authorList>
    </citation>
    <scope>NUCLEOTIDE SEQUENCE [LARGE SCALE GENOMIC DNA]</scope>
    <source>
        <strain evidence="8 9">NCTC13788</strain>
    </source>
</reference>
<feature type="transmembrane region" description="Helical" evidence="6">
    <location>
        <begin position="143"/>
        <end position="167"/>
    </location>
</feature>
<organism evidence="8 9">
    <name type="scientific">Streptococcus merionis</name>
    <dbReference type="NCBI Taxonomy" id="400065"/>
    <lineage>
        <taxon>Bacteria</taxon>
        <taxon>Bacillati</taxon>
        <taxon>Bacillota</taxon>
        <taxon>Bacilli</taxon>
        <taxon>Lactobacillales</taxon>
        <taxon>Streptococcaceae</taxon>
        <taxon>Streptococcus</taxon>
    </lineage>
</organism>
<feature type="transmembrane region" description="Helical" evidence="6">
    <location>
        <begin position="55"/>
        <end position="74"/>
    </location>
</feature>
<proteinExistence type="inferred from homology"/>
<dbReference type="Pfam" id="PF09335">
    <property type="entry name" value="VTT_dom"/>
    <property type="match status" value="1"/>
</dbReference>